<name>A0ABU5HT49_9BACE</name>
<keyword evidence="2" id="KW-0226">DNA condensation</keyword>
<evidence type="ECO:0000313" key="5">
    <source>
        <dbReference type="EMBL" id="MDY7259363.1"/>
    </source>
</evidence>
<dbReference type="RefSeq" id="WP_255518835.1">
    <property type="nucleotide sequence ID" value="NZ_JARZAK010000011.1"/>
</dbReference>
<dbReference type="PANTHER" id="PTHR33175">
    <property type="entry name" value="DNA-BINDING PROTEIN HU"/>
    <property type="match status" value="1"/>
</dbReference>
<evidence type="ECO:0000256" key="3">
    <source>
        <dbReference type="ARBA" id="ARBA00023125"/>
    </source>
</evidence>
<comment type="caution">
    <text evidence="5">The sequence shown here is derived from an EMBL/GenBank/DDBJ whole genome shotgun (WGS) entry which is preliminary data.</text>
</comment>
<comment type="similarity">
    <text evidence="1 4">Belongs to the bacterial histone-like protein family.</text>
</comment>
<protein>
    <submittedName>
        <fullName evidence="5">HU family DNA-binding protein</fullName>
    </submittedName>
</protein>
<dbReference type="Proteomes" id="UP001292913">
    <property type="component" value="Unassembled WGS sequence"/>
</dbReference>
<dbReference type="Gene3D" id="4.10.520.10">
    <property type="entry name" value="IHF-like DNA-binding proteins"/>
    <property type="match status" value="1"/>
</dbReference>
<evidence type="ECO:0000256" key="4">
    <source>
        <dbReference type="RuleBase" id="RU003939"/>
    </source>
</evidence>
<proteinExistence type="inferred from homology"/>
<dbReference type="InterPro" id="IPR010992">
    <property type="entry name" value="IHF-like_DNA-bd_dom_sf"/>
</dbReference>
<dbReference type="EMBL" id="JARZAK010000011">
    <property type="protein sequence ID" value="MDY7259363.1"/>
    <property type="molecule type" value="Genomic_DNA"/>
</dbReference>
<evidence type="ECO:0000256" key="1">
    <source>
        <dbReference type="ARBA" id="ARBA00010529"/>
    </source>
</evidence>
<organism evidence="5 6">
    <name type="scientific">Bacteroides vicugnae</name>
    <dbReference type="NCBI Taxonomy" id="3037989"/>
    <lineage>
        <taxon>Bacteria</taxon>
        <taxon>Pseudomonadati</taxon>
        <taxon>Bacteroidota</taxon>
        <taxon>Bacteroidia</taxon>
        <taxon>Bacteroidales</taxon>
        <taxon>Bacteroidaceae</taxon>
        <taxon>Bacteroides</taxon>
    </lineage>
</organism>
<reference evidence="5 6" key="1">
    <citation type="submission" date="2023-04" db="EMBL/GenBank/DDBJ databases">
        <title>Bacteroides pacosi sp. nov., isolated from the fecal material of an alpaca.</title>
        <authorList>
            <person name="Miller S."/>
            <person name="Hendry M."/>
            <person name="King J."/>
            <person name="Sankaranarayanan K."/>
            <person name="Lawson P.A."/>
        </authorList>
    </citation>
    <scope>NUCLEOTIDE SEQUENCE [LARGE SCALE GENOMIC DNA]</scope>
    <source>
        <strain evidence="5 6">A2-P53</strain>
    </source>
</reference>
<dbReference type="PRINTS" id="PR01727">
    <property type="entry name" value="DNABINDINGHU"/>
</dbReference>
<sequence length="97" mass="10904">MPLIILKTKRMNKKELIQEVAIRSGMSQADVERVLNHITDTVRDSLHNEESVTLVGFGSFRVQERASRAGYNPSAGQKMQIPAKKIVKFRPGKALEI</sequence>
<dbReference type="GO" id="GO:0003677">
    <property type="term" value="F:DNA binding"/>
    <property type="evidence" value="ECO:0007669"/>
    <property type="project" value="UniProtKB-KW"/>
</dbReference>
<dbReference type="CDD" id="cd13831">
    <property type="entry name" value="HU"/>
    <property type="match status" value="1"/>
</dbReference>
<dbReference type="SMART" id="SM00411">
    <property type="entry name" value="BHL"/>
    <property type="match status" value="1"/>
</dbReference>
<dbReference type="PANTHER" id="PTHR33175:SF3">
    <property type="entry name" value="DNA-BINDING PROTEIN HU-BETA"/>
    <property type="match status" value="1"/>
</dbReference>
<keyword evidence="3 5" id="KW-0238">DNA-binding</keyword>
<gene>
    <name evidence="5" type="ORF">QHG74_16760</name>
</gene>
<evidence type="ECO:0000256" key="2">
    <source>
        <dbReference type="ARBA" id="ARBA00023067"/>
    </source>
</evidence>
<dbReference type="SUPFAM" id="SSF47729">
    <property type="entry name" value="IHF-like DNA-binding proteins"/>
    <property type="match status" value="1"/>
</dbReference>
<accession>A0ABU5HT49</accession>
<evidence type="ECO:0000313" key="6">
    <source>
        <dbReference type="Proteomes" id="UP001292913"/>
    </source>
</evidence>
<keyword evidence="6" id="KW-1185">Reference proteome</keyword>
<dbReference type="Pfam" id="PF00216">
    <property type="entry name" value="Bac_DNA_binding"/>
    <property type="match status" value="1"/>
</dbReference>
<dbReference type="InterPro" id="IPR000119">
    <property type="entry name" value="Hist_DNA-bd"/>
</dbReference>